<proteinExistence type="predicted"/>
<dbReference type="Pfam" id="PF04883">
    <property type="entry name" value="HK97-gp10_like"/>
    <property type="match status" value="1"/>
</dbReference>
<sequence>MARDGVTVKVVGLDKAIANVKKFQFIKREAIRIAVRDIALDVERTAKEFVPVLTGRLKTSIQTDLTALLSGLTFSAMVGSPVKYAPFVEFGTRKMHAQPYLYPAWLIGQRDLIVRVGKILATPIRTI</sequence>
<dbReference type="EMBL" id="LAZR01030588">
    <property type="protein sequence ID" value="KKL56162.1"/>
    <property type="molecule type" value="Genomic_DNA"/>
</dbReference>
<evidence type="ECO:0008006" key="2">
    <source>
        <dbReference type="Google" id="ProtNLM"/>
    </source>
</evidence>
<organism evidence="1">
    <name type="scientific">marine sediment metagenome</name>
    <dbReference type="NCBI Taxonomy" id="412755"/>
    <lineage>
        <taxon>unclassified sequences</taxon>
        <taxon>metagenomes</taxon>
        <taxon>ecological metagenomes</taxon>
    </lineage>
</organism>
<comment type="caution">
    <text evidence="1">The sequence shown here is derived from an EMBL/GenBank/DDBJ whole genome shotgun (WGS) entry which is preliminary data.</text>
</comment>
<name>A0A0F9FYC5_9ZZZZ</name>
<dbReference type="AlphaFoldDB" id="A0A0F9FYC5"/>
<dbReference type="NCBIfam" id="TIGR01725">
    <property type="entry name" value="phge_HK97_gp10"/>
    <property type="match status" value="1"/>
</dbReference>
<gene>
    <name evidence="1" type="ORF">LCGC14_2248180</name>
</gene>
<protein>
    <recommendedName>
        <fullName evidence="2">HK97 gp10 family phage protein</fullName>
    </recommendedName>
</protein>
<reference evidence="1" key="1">
    <citation type="journal article" date="2015" name="Nature">
        <title>Complex archaea that bridge the gap between prokaryotes and eukaryotes.</title>
        <authorList>
            <person name="Spang A."/>
            <person name="Saw J.H."/>
            <person name="Jorgensen S.L."/>
            <person name="Zaremba-Niedzwiedzka K."/>
            <person name="Martijn J."/>
            <person name="Lind A.E."/>
            <person name="van Eijk R."/>
            <person name="Schleper C."/>
            <person name="Guy L."/>
            <person name="Ettema T.J."/>
        </authorList>
    </citation>
    <scope>NUCLEOTIDE SEQUENCE</scope>
</reference>
<dbReference type="InterPro" id="IPR010064">
    <property type="entry name" value="HK97-gp10_tail"/>
</dbReference>
<evidence type="ECO:0000313" key="1">
    <source>
        <dbReference type="EMBL" id="KKL56162.1"/>
    </source>
</evidence>
<accession>A0A0F9FYC5</accession>